<sequence>MECVYNGLKGTVGGVHREMKDELDAINKKMEKTDTILKGLGTI</sequence>
<dbReference type="OrthoDB" id="6256226at2759"/>
<dbReference type="WBParaSite" id="ASIM_0000792201-mRNA-1">
    <property type="protein sequence ID" value="ASIM_0000792201-mRNA-1"/>
    <property type="gene ID" value="ASIM_0000792201"/>
</dbReference>
<accession>A0A0M3JJV1</accession>
<dbReference type="EMBL" id="UYRR01019192">
    <property type="protein sequence ID" value="VDK29825.1"/>
    <property type="molecule type" value="Genomic_DNA"/>
</dbReference>
<proteinExistence type="predicted"/>
<dbReference type="AlphaFoldDB" id="A0A0M3JJV1"/>
<reference evidence="1 2" key="2">
    <citation type="submission" date="2018-11" db="EMBL/GenBank/DDBJ databases">
        <authorList>
            <consortium name="Pathogen Informatics"/>
        </authorList>
    </citation>
    <scope>NUCLEOTIDE SEQUENCE [LARGE SCALE GENOMIC DNA]</scope>
</reference>
<dbReference type="Proteomes" id="UP000267096">
    <property type="component" value="Unassembled WGS sequence"/>
</dbReference>
<name>A0A0M3JJV1_ANISI</name>
<keyword evidence="2" id="KW-1185">Reference proteome</keyword>
<evidence type="ECO:0000313" key="1">
    <source>
        <dbReference type="EMBL" id="VDK29825.1"/>
    </source>
</evidence>
<evidence type="ECO:0000313" key="2">
    <source>
        <dbReference type="Proteomes" id="UP000267096"/>
    </source>
</evidence>
<protein>
    <submittedName>
        <fullName evidence="3">Transposase</fullName>
    </submittedName>
</protein>
<reference evidence="3" key="1">
    <citation type="submission" date="2017-02" db="UniProtKB">
        <authorList>
            <consortium name="WormBaseParasite"/>
        </authorList>
    </citation>
    <scope>IDENTIFICATION</scope>
</reference>
<organism evidence="3">
    <name type="scientific">Anisakis simplex</name>
    <name type="common">Herring worm</name>
    <dbReference type="NCBI Taxonomy" id="6269"/>
    <lineage>
        <taxon>Eukaryota</taxon>
        <taxon>Metazoa</taxon>
        <taxon>Ecdysozoa</taxon>
        <taxon>Nematoda</taxon>
        <taxon>Chromadorea</taxon>
        <taxon>Rhabditida</taxon>
        <taxon>Spirurina</taxon>
        <taxon>Ascaridomorpha</taxon>
        <taxon>Ascaridoidea</taxon>
        <taxon>Anisakidae</taxon>
        <taxon>Anisakis</taxon>
        <taxon>Anisakis simplex complex</taxon>
    </lineage>
</organism>
<evidence type="ECO:0000313" key="3">
    <source>
        <dbReference type="WBParaSite" id="ASIM_0000792201-mRNA-1"/>
    </source>
</evidence>
<gene>
    <name evidence="1" type="ORF">ASIM_LOCUS7691</name>
</gene>